<evidence type="ECO:0000259" key="3">
    <source>
        <dbReference type="Pfam" id="PF01887"/>
    </source>
</evidence>
<comment type="similarity">
    <text evidence="2">Belongs to the SAM hydrolase / SAM-dependent halogenase family.</text>
</comment>
<dbReference type="InterPro" id="IPR046469">
    <property type="entry name" value="SAM_HAT_N"/>
</dbReference>
<keyword evidence="1" id="KW-0949">S-adenosyl-L-methionine</keyword>
<dbReference type="Gene3D" id="3.40.50.10790">
    <property type="entry name" value="S-adenosyl-l-methionine hydroxide adenosyltransferase, N-terminal"/>
    <property type="match status" value="1"/>
</dbReference>
<dbReference type="PANTHER" id="PTHR35092:SF1">
    <property type="entry name" value="CHLORINASE MJ1651"/>
    <property type="match status" value="1"/>
</dbReference>
<dbReference type="RefSeq" id="WP_076471300.1">
    <property type="nucleotide sequence ID" value="NZ_FTNF01000010.1"/>
</dbReference>
<accession>A0A1N7AXQ5</accession>
<evidence type="ECO:0000256" key="1">
    <source>
        <dbReference type="ARBA" id="ARBA00022691"/>
    </source>
</evidence>
<evidence type="ECO:0000256" key="2">
    <source>
        <dbReference type="ARBA" id="ARBA00024035"/>
    </source>
</evidence>
<proteinExistence type="inferred from homology"/>
<sequence length="278" mass="28134">MPATPWISLTTDYGLSDGFVAACHGVIARIAPAARVIDVTHLVPPADVRHGAAVLAQTVAYLPVGVHVAVVDPGVGTARRGVALATPDGLLVGPDNGLLPDAAEALGGVTGAIELTNPAWLARRVSGTFHGRDVFAPVAARLALGAPLVEAGPAIDPAELVRLPEPIVAADPAGFTAEVLTVDHFGNVQLAATAELLEQLPAMVRVTAPANAPLPAPEPVGDGAPGRTAVRGRTFGDARPGELVVHPDSADRVAVSVNGGRAVDRLGVRPGDLVRISG</sequence>
<dbReference type="InterPro" id="IPR023227">
    <property type="entry name" value="SAM_OH_AdoTrfase_C_sf"/>
</dbReference>
<dbReference type="STRING" id="1198245.SAMN05444858_1109"/>
<dbReference type="Pfam" id="PF20257">
    <property type="entry name" value="SAM_HAT_C"/>
    <property type="match status" value="1"/>
</dbReference>
<evidence type="ECO:0000313" key="6">
    <source>
        <dbReference type="Proteomes" id="UP000186004"/>
    </source>
</evidence>
<dbReference type="SUPFAM" id="SSF102522">
    <property type="entry name" value="Bacterial fluorinating enzyme, N-terminal domain"/>
    <property type="match status" value="1"/>
</dbReference>
<dbReference type="Pfam" id="PF01887">
    <property type="entry name" value="SAM_HAT_N"/>
    <property type="match status" value="1"/>
</dbReference>
<dbReference type="InterPro" id="IPR046470">
    <property type="entry name" value="SAM_HAT_C"/>
</dbReference>
<protein>
    <recommendedName>
        <fullName evidence="7">SAM-dependent chlorinase/fluorinase</fullName>
    </recommendedName>
</protein>
<organism evidence="5 6">
    <name type="scientific">Micromonospora avicenniae</name>
    <dbReference type="NCBI Taxonomy" id="1198245"/>
    <lineage>
        <taxon>Bacteria</taxon>
        <taxon>Bacillati</taxon>
        <taxon>Actinomycetota</taxon>
        <taxon>Actinomycetes</taxon>
        <taxon>Micromonosporales</taxon>
        <taxon>Micromonosporaceae</taxon>
        <taxon>Micromonospora</taxon>
    </lineage>
</organism>
<dbReference type="AlphaFoldDB" id="A0A1N7AXQ5"/>
<dbReference type="OrthoDB" id="9792195at2"/>
<feature type="domain" description="S-adenosyl-l-methionine hydroxide adenosyltransferase N-terminal" evidence="3">
    <location>
        <begin position="7"/>
        <end position="150"/>
    </location>
</feature>
<feature type="domain" description="S-adenosyl-l-methionine hydroxide adenosyltransferase C-terminal" evidence="4">
    <location>
        <begin position="177"/>
        <end position="275"/>
    </location>
</feature>
<dbReference type="InterPro" id="IPR002747">
    <property type="entry name" value="SAM_OH_AdoTrfase"/>
</dbReference>
<evidence type="ECO:0000313" key="5">
    <source>
        <dbReference type="EMBL" id="SIR43821.1"/>
    </source>
</evidence>
<keyword evidence="6" id="KW-1185">Reference proteome</keyword>
<dbReference type="EMBL" id="FTNF01000010">
    <property type="protein sequence ID" value="SIR43821.1"/>
    <property type="molecule type" value="Genomic_DNA"/>
</dbReference>
<gene>
    <name evidence="5" type="ORF">SAMN05444858_1109</name>
</gene>
<evidence type="ECO:0000259" key="4">
    <source>
        <dbReference type="Pfam" id="PF20257"/>
    </source>
</evidence>
<dbReference type="Proteomes" id="UP000186004">
    <property type="component" value="Unassembled WGS sequence"/>
</dbReference>
<reference evidence="5 6" key="1">
    <citation type="submission" date="2017-01" db="EMBL/GenBank/DDBJ databases">
        <authorList>
            <person name="Mah S.A."/>
            <person name="Swanson W.J."/>
            <person name="Moy G.W."/>
            <person name="Vacquier V.D."/>
        </authorList>
    </citation>
    <scope>NUCLEOTIDE SEQUENCE [LARGE SCALE GENOMIC DNA]</scope>
    <source>
        <strain evidence="5 6">DSM 45758</strain>
    </source>
</reference>
<dbReference type="SUPFAM" id="SSF101852">
    <property type="entry name" value="Bacterial fluorinating enzyme, C-terminal domain"/>
    <property type="match status" value="1"/>
</dbReference>
<dbReference type="InterPro" id="IPR023228">
    <property type="entry name" value="SAM_OH_AdoTrfase_N_sf"/>
</dbReference>
<dbReference type="PANTHER" id="PTHR35092">
    <property type="entry name" value="CHLORINASE MJ1651"/>
    <property type="match status" value="1"/>
</dbReference>
<dbReference type="PIRSF" id="PIRSF006779">
    <property type="entry name" value="UCP006779"/>
    <property type="match status" value="1"/>
</dbReference>
<name>A0A1N7AXQ5_9ACTN</name>
<dbReference type="Gene3D" id="2.40.30.90">
    <property type="entry name" value="Bacterial fluorinating enzyme like"/>
    <property type="match status" value="1"/>
</dbReference>
<evidence type="ECO:0008006" key="7">
    <source>
        <dbReference type="Google" id="ProtNLM"/>
    </source>
</evidence>